<feature type="domain" description="AMP-binding enzyme C-terminal" evidence="4">
    <location>
        <begin position="399"/>
        <end position="433"/>
    </location>
</feature>
<dbReference type="AlphaFoldDB" id="A0A1S2N257"/>
<evidence type="ECO:0000259" key="4">
    <source>
        <dbReference type="Pfam" id="PF13193"/>
    </source>
</evidence>
<dbReference type="Gene3D" id="3.30.300.30">
    <property type="match status" value="1"/>
</dbReference>
<sequence>MGMDFSALTPAPEPPVPGPGVPVLDGPGSQTPQSLTRALSSLPEADRDAPALVVATSGSTGTPKRTLLTAGALRASGRATAETTDSDGAQWLLALPVHYVAGAQVIARSVLAGTTPVTTASLTPGTGFTAGDFLAAVERMTHPRRMTALVPTQLHVLLEAAESAVVPADQLHEALRSFRAILLGGAPASASLRARIRELGLPVVTTYGSAETAGGCVYDGRALPGIEVRIEPTTTEGGPTTEDGPDSHGPGSAPGTPVSAVPGLLDGSSPSAVDEDPAARPGRIWLGGPTVAAGYLADPARHAEHFRVDAHGTRWYRTDDLGTLEDTTSLAGSWPGTESGSPTGSGPRPGTGSRSASRPTDHSDAPRPEHLTGQRLRVAGRADDVIITGGIKVSARAVAAALEEVRGVREALVVGVPHPRWGQAVAGMVAVPGLSGTTPSAPTRKESARKDPSQTTPVTRSTSAGPAHPADAHKDAEARETAELEDRLRTAVRERLGPAAVPKRLEVVGALPLTSTGKPDRAAVARTFAAPRRPE</sequence>
<dbReference type="InterPro" id="IPR025110">
    <property type="entry name" value="AMP-bd_C"/>
</dbReference>
<dbReference type="Proteomes" id="UP000179540">
    <property type="component" value="Unassembled WGS sequence"/>
</dbReference>
<feature type="region of interest" description="Disordered" evidence="2">
    <location>
        <begin position="434"/>
        <end position="484"/>
    </location>
</feature>
<evidence type="ECO:0000256" key="1">
    <source>
        <dbReference type="ARBA" id="ARBA00006432"/>
    </source>
</evidence>
<dbReference type="PANTHER" id="PTHR43201">
    <property type="entry name" value="ACYL-COA SYNTHETASE"/>
    <property type="match status" value="1"/>
</dbReference>
<organism evidence="5 6">
    <name type="scientific">Rothia kristinae</name>
    <dbReference type="NCBI Taxonomy" id="37923"/>
    <lineage>
        <taxon>Bacteria</taxon>
        <taxon>Bacillati</taxon>
        <taxon>Actinomycetota</taxon>
        <taxon>Actinomycetes</taxon>
        <taxon>Micrococcales</taxon>
        <taxon>Micrococcaceae</taxon>
        <taxon>Rothia</taxon>
    </lineage>
</organism>
<proteinExistence type="inferred from homology"/>
<dbReference type="PROSITE" id="PS00455">
    <property type="entry name" value="AMP_BINDING"/>
    <property type="match status" value="1"/>
</dbReference>
<protein>
    <submittedName>
        <fullName evidence="5">Uncharacterized protein</fullName>
    </submittedName>
</protein>
<dbReference type="InterPro" id="IPR042099">
    <property type="entry name" value="ANL_N_sf"/>
</dbReference>
<dbReference type="GO" id="GO:0006631">
    <property type="term" value="P:fatty acid metabolic process"/>
    <property type="evidence" value="ECO:0007669"/>
    <property type="project" value="TreeGrafter"/>
</dbReference>
<dbReference type="Gene3D" id="2.30.38.10">
    <property type="entry name" value="Luciferase, Domain 3"/>
    <property type="match status" value="1"/>
</dbReference>
<comment type="similarity">
    <text evidence="1">Belongs to the ATP-dependent AMP-binding enzyme family.</text>
</comment>
<comment type="caution">
    <text evidence="5">The sequence shown here is derived from an EMBL/GenBank/DDBJ whole genome shotgun (WGS) entry which is preliminary data.</text>
</comment>
<dbReference type="Pfam" id="PF13193">
    <property type="entry name" value="AMP-binding_C"/>
    <property type="match status" value="2"/>
</dbReference>
<feature type="region of interest" description="Disordered" evidence="2">
    <location>
        <begin position="1"/>
        <end position="36"/>
    </location>
</feature>
<feature type="domain" description="AMP-dependent synthetase/ligase" evidence="3">
    <location>
        <begin position="42"/>
        <end position="296"/>
    </location>
</feature>
<dbReference type="InterPro" id="IPR000873">
    <property type="entry name" value="AMP-dep_synth/lig_dom"/>
</dbReference>
<feature type="domain" description="AMP-binding enzyme C-terminal" evidence="4">
    <location>
        <begin position="481"/>
        <end position="518"/>
    </location>
</feature>
<feature type="compositionally biased region" description="Pro residues" evidence="2">
    <location>
        <begin position="11"/>
        <end position="20"/>
    </location>
</feature>
<dbReference type="GO" id="GO:0031956">
    <property type="term" value="F:medium-chain fatty acid-CoA ligase activity"/>
    <property type="evidence" value="ECO:0007669"/>
    <property type="project" value="TreeGrafter"/>
</dbReference>
<feature type="compositionally biased region" description="Low complexity" evidence="2">
    <location>
        <begin position="332"/>
        <end position="358"/>
    </location>
</feature>
<dbReference type="Pfam" id="PF00501">
    <property type="entry name" value="AMP-binding"/>
    <property type="match status" value="1"/>
</dbReference>
<dbReference type="PANTHER" id="PTHR43201:SF8">
    <property type="entry name" value="ACYL-COA SYNTHETASE FAMILY MEMBER 3"/>
    <property type="match status" value="1"/>
</dbReference>
<feature type="compositionally biased region" description="Basic and acidic residues" evidence="2">
    <location>
        <begin position="359"/>
        <end position="372"/>
    </location>
</feature>
<accession>A0A1S2N257</accession>
<feature type="region of interest" description="Disordered" evidence="2">
    <location>
        <begin position="512"/>
        <end position="535"/>
    </location>
</feature>
<evidence type="ECO:0000313" key="5">
    <source>
        <dbReference type="EMBL" id="OIJ36577.1"/>
    </source>
</evidence>
<feature type="region of interest" description="Disordered" evidence="2">
    <location>
        <begin position="326"/>
        <end position="376"/>
    </location>
</feature>
<reference evidence="5 6" key="1">
    <citation type="submission" date="2016-10" db="EMBL/GenBank/DDBJ databases">
        <title>Draft genome sequence of strain LCT isolated from the Shenzhou X spacecraft of China.</title>
        <authorList>
            <person name="Huang B."/>
        </authorList>
    </citation>
    <scope>NUCLEOTIDE SEQUENCE [LARGE SCALE GENOMIC DNA]</scope>
    <source>
        <strain evidence="5 6">LCT-H5</strain>
    </source>
</reference>
<feature type="compositionally biased region" description="Basic and acidic residues" evidence="2">
    <location>
        <begin position="470"/>
        <end position="484"/>
    </location>
</feature>
<feature type="compositionally biased region" description="Polar residues" evidence="2">
    <location>
        <begin position="453"/>
        <end position="464"/>
    </location>
</feature>
<evidence type="ECO:0000259" key="3">
    <source>
        <dbReference type="Pfam" id="PF00501"/>
    </source>
</evidence>
<dbReference type="EMBL" id="MODZ01000002">
    <property type="protein sequence ID" value="OIJ36577.1"/>
    <property type="molecule type" value="Genomic_DNA"/>
</dbReference>
<name>A0A1S2N257_9MICC</name>
<dbReference type="InterPro" id="IPR045851">
    <property type="entry name" value="AMP-bd_C_sf"/>
</dbReference>
<feature type="compositionally biased region" description="Basic and acidic residues" evidence="2">
    <location>
        <begin position="443"/>
        <end position="452"/>
    </location>
</feature>
<dbReference type="SUPFAM" id="SSF56801">
    <property type="entry name" value="Acetyl-CoA synthetase-like"/>
    <property type="match status" value="1"/>
</dbReference>
<dbReference type="Gene3D" id="3.40.50.12780">
    <property type="entry name" value="N-terminal domain of ligase-like"/>
    <property type="match status" value="1"/>
</dbReference>
<dbReference type="InterPro" id="IPR020845">
    <property type="entry name" value="AMP-binding_CS"/>
</dbReference>
<feature type="region of interest" description="Disordered" evidence="2">
    <location>
        <begin position="231"/>
        <end position="287"/>
    </location>
</feature>
<evidence type="ECO:0000313" key="6">
    <source>
        <dbReference type="Proteomes" id="UP000179540"/>
    </source>
</evidence>
<feature type="compositionally biased region" description="Low complexity" evidence="2">
    <location>
        <begin position="231"/>
        <end position="242"/>
    </location>
</feature>
<gene>
    <name evidence="5" type="ORF">BK826_01370</name>
</gene>
<evidence type="ECO:0000256" key="2">
    <source>
        <dbReference type="SAM" id="MobiDB-lite"/>
    </source>
</evidence>